<sequence length="962" mass="107086">MATPQAGQRKVSRMLQALDNPGTLFENAFAADLPRPSTTQGGLKRPSPTPGPENGRNKRRATGSMGIVADAEMLGIMDADASTTADIDPLVLNPFSGSPSRAGRQGRASTGGFALRYDDESTVHKIDIGGEDQALKLAEFVTRTIDNSSHGLTVQKAMENLGLQDKKDLLFGMEVRLLPHQIIGVSWMLEQELKTPHKGGILALASDDMGLGKTVQMIATMAMNMPETSEKNKTTLIVHQCRSPASQWKEELQTKTNDIFSIHLQHGKEKLKSVDALRKKDVVITTYQTLNMDFAMPDDVDSGDEEGYIARYGGPLARMKWFRVITDESQFIRNRGTRSSKAVAMLRARYRWCLTGTPVTNTLADIYGLIRFGHFRPWNDWPSFNEYVAKMQLEDAPLAGMRAQEILKPLLLRRTKNSELEGRPLLELPEKHVDLVMLEFSKDERDIYDHVERRAQIQINRFIKQGTMVKNHSVVLVLILRLRQLCCHPNLILSREDADDDPSMIVADQAEKEFARAVKTMGARWAMDMKARFLERSKAELKDYDEDELEATAGECPVCGEMFVNDSGRVLACGHEVCFDCLRELANSAIVHDGIFGYGDEQSNNRVEAEFENAAAKGLRPCPTCRKMNGVQQKDVFLSIAFQPTSDDLKRATRRRNPEPQTSSFSSRRAASVEVIDIDSESSSDEDLPDISTILKNHAANNANNKTKGKGKRRVVDSDSDDDIGMYDDAHRVGCAESGRGRQRSRTDTPQVADNGGPSKDVLRTWRADGVNVEPSAKMMALIGLLQEWEGTGDKTICFSQWTSMLDLVEALFSRYGIQNLRYDGSMNQEARQAVLSRFRSSGGPKIILISTKCGGVGLNLTSANRIINLDLSWNYASESQAYDRVHRLGQEKEVYVKRLVVRNTIEERMLRLQDTKTGLAEAALGEGSGVKLHKLSVKELKDLFGMSRRNDAGNGSNDNSQ</sequence>
<keyword evidence="2" id="KW-1185">Reference proteome</keyword>
<protein>
    <submittedName>
        <fullName evidence="1">Uncharacterized protein</fullName>
    </submittedName>
</protein>
<dbReference type="EMBL" id="JANHOG010000438">
    <property type="protein sequence ID" value="KAJ3554359.1"/>
    <property type="molecule type" value="Genomic_DNA"/>
</dbReference>
<evidence type="ECO:0000313" key="1">
    <source>
        <dbReference type="EMBL" id="KAJ3554359.1"/>
    </source>
</evidence>
<dbReference type="Proteomes" id="UP001148662">
    <property type="component" value="Unassembled WGS sequence"/>
</dbReference>
<name>A0ACC1T6B9_9APHY</name>
<organism evidence="1 2">
    <name type="scientific">Phlebia brevispora</name>
    <dbReference type="NCBI Taxonomy" id="194682"/>
    <lineage>
        <taxon>Eukaryota</taxon>
        <taxon>Fungi</taxon>
        <taxon>Dikarya</taxon>
        <taxon>Basidiomycota</taxon>
        <taxon>Agaricomycotina</taxon>
        <taxon>Agaricomycetes</taxon>
        <taxon>Polyporales</taxon>
        <taxon>Meruliaceae</taxon>
        <taxon>Phlebia</taxon>
    </lineage>
</organism>
<proteinExistence type="predicted"/>
<evidence type="ECO:0000313" key="2">
    <source>
        <dbReference type="Proteomes" id="UP001148662"/>
    </source>
</evidence>
<reference evidence="1" key="1">
    <citation type="submission" date="2022-07" db="EMBL/GenBank/DDBJ databases">
        <title>Genome Sequence of Phlebia brevispora.</title>
        <authorList>
            <person name="Buettner E."/>
        </authorList>
    </citation>
    <scope>NUCLEOTIDE SEQUENCE</scope>
    <source>
        <strain evidence="1">MPL23</strain>
    </source>
</reference>
<comment type="caution">
    <text evidence="1">The sequence shown here is derived from an EMBL/GenBank/DDBJ whole genome shotgun (WGS) entry which is preliminary data.</text>
</comment>
<gene>
    <name evidence="1" type="ORF">NM688_g3148</name>
</gene>
<accession>A0ACC1T6B9</accession>